<accession>A0AA38FP52</accession>
<comment type="caution">
    <text evidence="1">The sequence shown here is derived from an EMBL/GenBank/DDBJ whole genome shotgun (WGS) entry which is preliminary data.</text>
</comment>
<dbReference type="AlphaFoldDB" id="A0AA38FP52"/>
<gene>
    <name evidence="1" type="ORF">KI387_035276</name>
</gene>
<sequence>MGWDSHCERRRGGVYEQRRQRIQAKAPRRHASKALCGCFRSQGYGLSSFFRPDFIITSFYRVFGSNPTGFGCLFIKKFVMARLQHKEGAAMPGVVRIVLVFPQYLSDDGTMDGTIVEYEGSSVNEKEEEEGVEFVPDVVEGGSQLPTFFKCIFSIS</sequence>
<protein>
    <submittedName>
        <fullName evidence="1">Uncharacterized protein</fullName>
    </submittedName>
</protein>
<proteinExistence type="predicted"/>
<name>A0AA38FP52_TAXCH</name>
<dbReference type="Proteomes" id="UP000824469">
    <property type="component" value="Unassembled WGS sequence"/>
</dbReference>
<reference evidence="1 2" key="1">
    <citation type="journal article" date="2021" name="Nat. Plants">
        <title>The Taxus genome provides insights into paclitaxel biosynthesis.</title>
        <authorList>
            <person name="Xiong X."/>
            <person name="Gou J."/>
            <person name="Liao Q."/>
            <person name="Li Y."/>
            <person name="Zhou Q."/>
            <person name="Bi G."/>
            <person name="Li C."/>
            <person name="Du R."/>
            <person name="Wang X."/>
            <person name="Sun T."/>
            <person name="Guo L."/>
            <person name="Liang H."/>
            <person name="Lu P."/>
            <person name="Wu Y."/>
            <person name="Zhang Z."/>
            <person name="Ro D.K."/>
            <person name="Shang Y."/>
            <person name="Huang S."/>
            <person name="Yan J."/>
        </authorList>
    </citation>
    <scope>NUCLEOTIDE SEQUENCE [LARGE SCALE GENOMIC DNA]</scope>
    <source>
        <strain evidence="1">Ta-2019</strain>
    </source>
</reference>
<dbReference type="EMBL" id="JAHRHJ020000007">
    <property type="protein sequence ID" value="KAH9307365.1"/>
    <property type="molecule type" value="Genomic_DNA"/>
</dbReference>
<evidence type="ECO:0000313" key="2">
    <source>
        <dbReference type="Proteomes" id="UP000824469"/>
    </source>
</evidence>
<keyword evidence="2" id="KW-1185">Reference proteome</keyword>
<organism evidence="1 2">
    <name type="scientific">Taxus chinensis</name>
    <name type="common">Chinese yew</name>
    <name type="synonym">Taxus wallichiana var. chinensis</name>
    <dbReference type="NCBI Taxonomy" id="29808"/>
    <lineage>
        <taxon>Eukaryota</taxon>
        <taxon>Viridiplantae</taxon>
        <taxon>Streptophyta</taxon>
        <taxon>Embryophyta</taxon>
        <taxon>Tracheophyta</taxon>
        <taxon>Spermatophyta</taxon>
        <taxon>Pinopsida</taxon>
        <taxon>Pinidae</taxon>
        <taxon>Conifers II</taxon>
        <taxon>Cupressales</taxon>
        <taxon>Taxaceae</taxon>
        <taxon>Taxus</taxon>
    </lineage>
</organism>
<feature type="non-terminal residue" evidence="1">
    <location>
        <position position="156"/>
    </location>
</feature>
<evidence type="ECO:0000313" key="1">
    <source>
        <dbReference type="EMBL" id="KAH9307365.1"/>
    </source>
</evidence>